<sequence>MSLDILNSLINDVIETQAVDMTETSTGGGGGLMPEGYAMARVVTYIELGMQPQEFGGKAKAPAPEVKLGFKLFGGADNCYDGRFISTFDLAMMNNEKANAKKFFDKLNWDGSLRHFAQALGRAYLIPITINTNEKTKKQSNRIKLDGILPPIDPVSRGAYPVPEVTAEDLRYFFFDKPTKETWDSLFVEGSFDDGGSKNKVQEKIMTALNFPGSALEQLISGVVLPDPGSVGAVPASASVPQTPAVPADVGPAVTPTAPVAPVAPVVPSMPAAPVAPPVAAPTMPPLPQ</sequence>
<dbReference type="Proteomes" id="UP000326650">
    <property type="component" value="Segment"/>
</dbReference>
<protein>
    <recommendedName>
        <fullName evidence="3">Large tegument protein</fullName>
    </recommendedName>
</protein>
<dbReference type="EMBL" id="MN270887">
    <property type="protein sequence ID" value="QFP93563.1"/>
    <property type="molecule type" value="Genomic_DNA"/>
</dbReference>
<organism evidence="1 2">
    <name type="scientific">Pectobacterium phage CX5</name>
    <dbReference type="NCBI Taxonomy" id="2652426"/>
    <lineage>
        <taxon>Viruses</taxon>
        <taxon>Duplodnaviria</taxon>
        <taxon>Heunggongvirae</taxon>
        <taxon>Uroviricota</taxon>
        <taxon>Caudoviricetes</taxon>
        <taxon>Autographivirales</taxon>
        <taxon>Autoscriptoviridae</taxon>
        <taxon>Corkvirinae</taxon>
        <taxon>Kotilavirus</taxon>
        <taxon>Kotilavirus CX5</taxon>
    </lineage>
</organism>
<evidence type="ECO:0008006" key="3">
    <source>
        <dbReference type="Google" id="ProtNLM"/>
    </source>
</evidence>
<reference evidence="1 2" key="1">
    <citation type="submission" date="2019-08" db="EMBL/GenBank/DDBJ databases">
        <title>Six bacteriophages against potato bacterial diseases.</title>
        <authorList>
            <person name="Zhang X."/>
            <person name="Kering K."/>
        </authorList>
    </citation>
    <scope>NUCLEOTIDE SEQUENCE [LARGE SCALE GENOMIC DNA]</scope>
</reference>
<evidence type="ECO:0000313" key="2">
    <source>
        <dbReference type="Proteomes" id="UP000326650"/>
    </source>
</evidence>
<evidence type="ECO:0000313" key="1">
    <source>
        <dbReference type="EMBL" id="QFP93563.1"/>
    </source>
</evidence>
<accession>A0A5P8D3N3</accession>
<proteinExistence type="predicted"/>
<name>A0A5P8D3N3_9CAUD</name>
<keyword evidence="2" id="KW-1185">Reference proteome</keyword>